<reference evidence="7" key="1">
    <citation type="journal article" date="2015" name="BMC Genomics">
        <title>Draft genome of a commonly misdiagnosed multidrug resistant pathogen Candida auris.</title>
        <authorList>
            <person name="Chatterjee S."/>
            <person name="Alampalli S.V."/>
            <person name="Nageshan R.K."/>
            <person name="Chettiar S.T."/>
            <person name="Joshi S."/>
            <person name="Tatu U.S."/>
        </authorList>
    </citation>
    <scope>NUCLEOTIDE SEQUENCE [LARGE SCALE GENOMIC DNA]</scope>
    <source>
        <strain evidence="7">6684</strain>
    </source>
</reference>
<dbReference type="Pfam" id="PF25789">
    <property type="entry name" value="TPR_NAA35"/>
    <property type="match status" value="1"/>
</dbReference>
<evidence type="ECO:0000313" key="7">
    <source>
        <dbReference type="Proteomes" id="UP000037122"/>
    </source>
</evidence>
<gene>
    <name evidence="6" type="ORF">QG37_03579</name>
</gene>
<protein>
    <submittedName>
        <fullName evidence="6">Uncharacterized protein</fullName>
    </submittedName>
</protein>
<evidence type="ECO:0000256" key="3">
    <source>
        <dbReference type="ARBA" id="ARBA00022490"/>
    </source>
</evidence>
<evidence type="ECO:0000313" key="6">
    <source>
        <dbReference type="EMBL" id="KND99445.1"/>
    </source>
</evidence>
<evidence type="ECO:0000256" key="1">
    <source>
        <dbReference type="ARBA" id="ARBA00004496"/>
    </source>
</evidence>
<dbReference type="VEuPathDB" id="FungiDB:CJI97_005426"/>
<name>A0A0L0P0F9_CANAR</name>
<keyword evidence="3" id="KW-0963">Cytoplasm</keyword>
<feature type="domain" description="NAA35-like TPR repeats" evidence="5">
    <location>
        <begin position="362"/>
        <end position="784"/>
    </location>
</feature>
<evidence type="ECO:0000259" key="5">
    <source>
        <dbReference type="Pfam" id="PF25789"/>
    </source>
</evidence>
<sequence>MDLPTGMSIHKAEPPKPLLTADSIYVDVTDSFFTAVEKMAPGNVVASPYFDMLEGSRAIEMGNRRLDTGLIDLKHEEVMFDTAAGQLVEDVAGAMNHVLILLMLWFLGLSLPVTLFSNRYVMDFLQSYNSLGGQFARSNLVNKRLHGDLYTESSSFEGVLVNKVLRAYVAGICKFAGIVRDVALNVLYDEEDLTTRNMDLNMLTAVESSVVLETIEEAQQWLQSQQTDQLTSTLNDFLTLASCLVQTCDIVHASIHLFEAKDGPSLESLADIRTLASKIEGQNIGLGPRYSVSKFAQTDCNNKHIPYDNFLLPKEKAFSDLRHLADEIEAYVSAFATFDNALQLESYLRYSMAPRMTPDYSSVARGFFQLFFIRDDKSVVGLSETVGSVSIRLMESLCCAGASILDTETWKLQEDDPLKEEAAKREALNKVGALLDDFENAMYRYLSNFGNNKCRQRQFDNQTIVLWDTLQFNAENIEFNLFSAFGLGDKIAPDSPNPALPITAFAYHMKLQIMLETILSGFELNLYKPFEASQMYWYAGYLAENDHANMKIRVTNINKGKLAQVVSLSKKVKKAKAGQKKEELRKLYKSLNENAIPQVHRNLKYIEQFLEPSVLALQHLCIAISQILLLYQLLNADMKKPGSMVDDEHLYNLRMKPWRSVEVPTCPSYKDYREASLFYDTFSKIGIDLKRERFKGIIELLKGKLVEALQIYGGILDSFKNTETLEQFFKGSEDSVKLWILNLRKTCVAYQVELGNVLHTVQTMDSNLRFKVEIGSAYHPHFPIYSMKKIE</sequence>
<dbReference type="Pfam" id="PF04112">
    <property type="entry name" value="Mak10"/>
    <property type="match status" value="1"/>
</dbReference>
<dbReference type="Proteomes" id="UP000037122">
    <property type="component" value="Unassembled WGS sequence"/>
</dbReference>
<dbReference type="InterPro" id="IPR007244">
    <property type="entry name" value="Naa35_N"/>
</dbReference>
<organism evidence="6 7">
    <name type="scientific">Candidozyma auris</name>
    <name type="common">Yeast</name>
    <name type="synonym">Candida auris</name>
    <dbReference type="NCBI Taxonomy" id="498019"/>
    <lineage>
        <taxon>Eukaryota</taxon>
        <taxon>Fungi</taxon>
        <taxon>Dikarya</taxon>
        <taxon>Ascomycota</taxon>
        <taxon>Saccharomycotina</taxon>
        <taxon>Pichiomycetes</taxon>
        <taxon>Metschnikowiaceae</taxon>
        <taxon>Candidozyma</taxon>
    </lineage>
</organism>
<dbReference type="VEuPathDB" id="FungiDB:CJJ09_004012"/>
<dbReference type="EMBL" id="LGST01000023">
    <property type="protein sequence ID" value="KND99445.1"/>
    <property type="molecule type" value="Genomic_DNA"/>
</dbReference>
<comment type="caution">
    <text evidence="6">The sequence shown here is derived from an EMBL/GenBank/DDBJ whole genome shotgun (WGS) entry which is preliminary data.</text>
</comment>
<feature type="domain" description="NAA35-like N-terminal" evidence="4">
    <location>
        <begin position="41"/>
        <end position="211"/>
    </location>
</feature>
<dbReference type="InterPro" id="IPR057983">
    <property type="entry name" value="NAA35-like_N"/>
</dbReference>
<dbReference type="VEuPathDB" id="FungiDB:CJI96_0004130"/>
<dbReference type="VEuPathDB" id="FungiDB:QG37_03579"/>
<proteinExistence type="inferred from homology"/>
<dbReference type="VEuPathDB" id="FungiDB:CJJ07_003405"/>
<dbReference type="AlphaFoldDB" id="A0A0L0P0F9"/>
<comment type="subcellular location">
    <subcellularLocation>
        <location evidence="1">Cytoplasm</location>
    </subcellularLocation>
</comment>
<evidence type="ECO:0000259" key="4">
    <source>
        <dbReference type="Pfam" id="PF04112"/>
    </source>
</evidence>
<dbReference type="PANTHER" id="PTHR21373:SF0">
    <property type="entry name" value="N-ALPHA-ACETYLTRANSFERASE 35, NATC AUXILIARY SUBUNIT"/>
    <property type="match status" value="1"/>
</dbReference>
<dbReference type="GO" id="GO:0031417">
    <property type="term" value="C:NatC complex"/>
    <property type="evidence" value="ECO:0007669"/>
    <property type="project" value="InterPro"/>
</dbReference>
<comment type="similarity">
    <text evidence="2">Belongs to the MAK10 family.</text>
</comment>
<evidence type="ECO:0000256" key="2">
    <source>
        <dbReference type="ARBA" id="ARBA00006289"/>
    </source>
</evidence>
<dbReference type="PANTHER" id="PTHR21373">
    <property type="entry name" value="GLUCOSE REPRESSIBLE PROTEIN MAK10"/>
    <property type="match status" value="1"/>
</dbReference>
<dbReference type="InterPro" id="IPR057982">
    <property type="entry name" value="TPR_NAA35"/>
</dbReference>
<accession>A0A0L0P0F9</accession>
<dbReference type="VEuPathDB" id="FungiDB:B9J08_005343"/>